<dbReference type="GO" id="GO:0003899">
    <property type="term" value="F:DNA-directed RNA polymerase activity"/>
    <property type="evidence" value="ECO:0007669"/>
    <property type="project" value="UniProtKB-EC"/>
</dbReference>
<evidence type="ECO:0000256" key="2">
    <source>
        <dbReference type="ARBA" id="ARBA00012418"/>
    </source>
</evidence>
<protein>
    <recommendedName>
        <fullName evidence="2">DNA-directed RNA polymerase</fullName>
        <ecNumber evidence="2">2.7.7.6</ecNumber>
    </recommendedName>
</protein>
<comment type="similarity">
    <text evidence="1">Belongs to the RNA polymerase beta chain family.</text>
</comment>
<dbReference type="EC" id="2.7.7.6" evidence="2"/>
<sequence>MNCCSERRWPPRRSSKLTSRDIPNGTLCIAHSGKPCIIYVRSGQVKNLSLMCYVSVGSESTPIIDFMTQRNMELLEEYDPVINPTATKVFVNGVWVGTHMNPQQLVTVIFTDAGRKPNRGHLVYDQTYLQKLLNNSTRGLIHNGVVEYLNAKEEETAIIRDLKQGVQPALDADKKNRLGRIRPKPNPTVAIYTHCEIHLAIILGICASIILFPNHNYCVALTNYTLRMETMINVLYYPQKPLATTRFMEYLRFRELLASQNAIVAIACYSSINRSLFRSLFYSAYTEQKKRISVNVLEQFKKPTRANTMQLKAGTYNKLNNNSVVAPSIRVSSNNIIIRKTAPILEDAKKLVLFTNTKGLRFFKVRTRTTKAPQISDKFASRHGQKGTIGITYRQEDMPLTRDGLTPDLIINPHAVPSRMTIAHLVGAINASESDATPFTDVTVDQISKLLEKAKHTGKKPRAQVYLGRTYY</sequence>
<keyword evidence="3" id="KW-0240">DNA-directed RNA polymerase</keyword>
<keyword evidence="4" id="KW-0808">Transferase</keyword>
<accession>A0A6A6IJV4</accession>
<dbReference type="Pfam" id="PF04567">
    <property type="entry name" value="RNA_pol_Rpb2_5"/>
    <property type="match status" value="1"/>
</dbReference>
<evidence type="ECO:0000259" key="8">
    <source>
        <dbReference type="Pfam" id="PF04567"/>
    </source>
</evidence>
<dbReference type="Pfam" id="PF00562">
    <property type="entry name" value="RNA_pol_Rpb2_6"/>
    <property type="match status" value="2"/>
</dbReference>
<evidence type="ECO:0000256" key="1">
    <source>
        <dbReference type="ARBA" id="ARBA00006835"/>
    </source>
</evidence>
<dbReference type="Gene3D" id="2.40.270.10">
    <property type="entry name" value="DNA-directed RNA polymerase, subunit 2, domain 6"/>
    <property type="match status" value="1"/>
</dbReference>
<evidence type="ECO:0000256" key="5">
    <source>
        <dbReference type="ARBA" id="ARBA00022695"/>
    </source>
</evidence>
<dbReference type="OrthoDB" id="10248617at2759"/>
<keyword evidence="10" id="KW-1185">Reference proteome</keyword>
<gene>
    <name evidence="9" type="ORF">BU26DRAFT_530446</name>
</gene>
<dbReference type="InterPro" id="IPR037033">
    <property type="entry name" value="DNA-dir_RNAP_su2_hyb_sf"/>
</dbReference>
<dbReference type="InterPro" id="IPR014724">
    <property type="entry name" value="RNA_pol_RPB2_OB-fold"/>
</dbReference>
<dbReference type="EMBL" id="ML987194">
    <property type="protein sequence ID" value="KAF2249850.1"/>
    <property type="molecule type" value="Genomic_DNA"/>
</dbReference>
<dbReference type="GeneID" id="54584295"/>
<organism evidence="9 10">
    <name type="scientific">Trematosphaeria pertusa</name>
    <dbReference type="NCBI Taxonomy" id="390896"/>
    <lineage>
        <taxon>Eukaryota</taxon>
        <taxon>Fungi</taxon>
        <taxon>Dikarya</taxon>
        <taxon>Ascomycota</taxon>
        <taxon>Pezizomycotina</taxon>
        <taxon>Dothideomycetes</taxon>
        <taxon>Pleosporomycetidae</taxon>
        <taxon>Pleosporales</taxon>
        <taxon>Massarineae</taxon>
        <taxon>Trematosphaeriaceae</taxon>
        <taxon>Trematosphaeria</taxon>
    </lineage>
</organism>
<dbReference type="RefSeq" id="XP_033684854.1">
    <property type="nucleotide sequence ID" value="XM_033830965.1"/>
</dbReference>
<evidence type="ECO:0000256" key="6">
    <source>
        <dbReference type="ARBA" id="ARBA00023163"/>
    </source>
</evidence>
<evidence type="ECO:0000313" key="10">
    <source>
        <dbReference type="Proteomes" id="UP000800094"/>
    </source>
</evidence>
<proteinExistence type="inferred from homology"/>
<evidence type="ECO:0000256" key="4">
    <source>
        <dbReference type="ARBA" id="ARBA00022679"/>
    </source>
</evidence>
<dbReference type="Gene3D" id="2.40.50.150">
    <property type="match status" value="1"/>
</dbReference>
<dbReference type="AlphaFoldDB" id="A0A6A6IJV4"/>
<dbReference type="Gene3D" id="3.90.1070.20">
    <property type="match status" value="1"/>
</dbReference>
<feature type="domain" description="DNA-directed RNA polymerase subunit 2 hybrid-binding" evidence="7">
    <location>
        <begin position="355"/>
        <end position="460"/>
    </location>
</feature>
<dbReference type="InterPro" id="IPR007120">
    <property type="entry name" value="DNA-dir_RNAP_su2_dom"/>
</dbReference>
<name>A0A6A6IJV4_9PLEO</name>
<dbReference type="GO" id="GO:0032549">
    <property type="term" value="F:ribonucleoside binding"/>
    <property type="evidence" value="ECO:0007669"/>
    <property type="project" value="InterPro"/>
</dbReference>
<feature type="domain" description="RNA polymerase Rpb2" evidence="8">
    <location>
        <begin position="139"/>
        <end position="198"/>
    </location>
</feature>
<keyword evidence="5" id="KW-0548">Nucleotidyltransferase</keyword>
<dbReference type="InterPro" id="IPR015712">
    <property type="entry name" value="DNA-dir_RNA_pol_su2"/>
</dbReference>
<evidence type="ECO:0000256" key="3">
    <source>
        <dbReference type="ARBA" id="ARBA00022478"/>
    </source>
</evidence>
<evidence type="ECO:0000259" key="7">
    <source>
        <dbReference type="Pfam" id="PF00562"/>
    </source>
</evidence>
<dbReference type="GO" id="GO:0000428">
    <property type="term" value="C:DNA-directed RNA polymerase complex"/>
    <property type="evidence" value="ECO:0007669"/>
    <property type="project" value="UniProtKB-KW"/>
</dbReference>
<dbReference type="SUPFAM" id="SSF64484">
    <property type="entry name" value="beta and beta-prime subunits of DNA dependent RNA-polymerase"/>
    <property type="match status" value="1"/>
</dbReference>
<evidence type="ECO:0000313" key="9">
    <source>
        <dbReference type="EMBL" id="KAF2249850.1"/>
    </source>
</evidence>
<dbReference type="PANTHER" id="PTHR20856">
    <property type="entry name" value="DNA-DIRECTED RNA POLYMERASE I SUBUNIT 2"/>
    <property type="match status" value="1"/>
</dbReference>
<feature type="domain" description="DNA-directed RNA polymerase subunit 2 hybrid-binding" evidence="7">
    <location>
        <begin position="221"/>
        <end position="344"/>
    </location>
</feature>
<keyword evidence="6" id="KW-0804">Transcription</keyword>
<dbReference type="Proteomes" id="UP000800094">
    <property type="component" value="Unassembled WGS sequence"/>
</dbReference>
<dbReference type="GO" id="GO:0006351">
    <property type="term" value="P:DNA-templated transcription"/>
    <property type="evidence" value="ECO:0007669"/>
    <property type="project" value="InterPro"/>
</dbReference>
<reference evidence="9" key="1">
    <citation type="journal article" date="2020" name="Stud. Mycol.">
        <title>101 Dothideomycetes genomes: a test case for predicting lifestyles and emergence of pathogens.</title>
        <authorList>
            <person name="Haridas S."/>
            <person name="Albert R."/>
            <person name="Binder M."/>
            <person name="Bloem J."/>
            <person name="Labutti K."/>
            <person name="Salamov A."/>
            <person name="Andreopoulos B."/>
            <person name="Baker S."/>
            <person name="Barry K."/>
            <person name="Bills G."/>
            <person name="Bluhm B."/>
            <person name="Cannon C."/>
            <person name="Castanera R."/>
            <person name="Culley D."/>
            <person name="Daum C."/>
            <person name="Ezra D."/>
            <person name="Gonzalez J."/>
            <person name="Henrissat B."/>
            <person name="Kuo A."/>
            <person name="Liang C."/>
            <person name="Lipzen A."/>
            <person name="Lutzoni F."/>
            <person name="Magnuson J."/>
            <person name="Mondo S."/>
            <person name="Nolan M."/>
            <person name="Ohm R."/>
            <person name="Pangilinan J."/>
            <person name="Park H.-J."/>
            <person name="Ramirez L."/>
            <person name="Alfaro M."/>
            <person name="Sun H."/>
            <person name="Tritt A."/>
            <person name="Yoshinaga Y."/>
            <person name="Zwiers L.-H."/>
            <person name="Turgeon B."/>
            <person name="Goodwin S."/>
            <person name="Spatafora J."/>
            <person name="Crous P."/>
            <person name="Grigoriev I."/>
        </authorList>
    </citation>
    <scope>NUCLEOTIDE SEQUENCE</scope>
    <source>
        <strain evidence="9">CBS 122368</strain>
    </source>
</reference>
<dbReference type="GO" id="GO:0003677">
    <property type="term" value="F:DNA binding"/>
    <property type="evidence" value="ECO:0007669"/>
    <property type="project" value="InterPro"/>
</dbReference>
<dbReference type="InterPro" id="IPR007647">
    <property type="entry name" value="RNA_pol_Rpb2_5"/>
</dbReference>